<reference evidence="2" key="1">
    <citation type="journal article" date="2019" name="Int. J. Syst. Evol. Microbiol.">
        <title>The Global Catalogue of Microorganisms (GCM) 10K type strain sequencing project: providing services to taxonomists for standard genome sequencing and annotation.</title>
        <authorList>
            <consortium name="The Broad Institute Genomics Platform"/>
            <consortium name="The Broad Institute Genome Sequencing Center for Infectious Disease"/>
            <person name="Wu L."/>
            <person name="Ma J."/>
        </authorList>
    </citation>
    <scope>NUCLEOTIDE SEQUENCE [LARGE SCALE GENOMIC DNA]</scope>
    <source>
        <strain evidence="2">CGMCC 1.14966</strain>
    </source>
</reference>
<dbReference type="Gene3D" id="3.40.800.10">
    <property type="entry name" value="Ureohydrolase domain"/>
    <property type="match status" value="1"/>
</dbReference>
<keyword evidence="2" id="KW-1185">Reference proteome</keyword>
<dbReference type="InterPro" id="IPR023696">
    <property type="entry name" value="Ureohydrolase_dom_sf"/>
</dbReference>
<dbReference type="Pfam" id="PF00491">
    <property type="entry name" value="Arginase"/>
    <property type="match status" value="1"/>
</dbReference>
<evidence type="ECO:0000313" key="1">
    <source>
        <dbReference type="EMBL" id="GGH82085.1"/>
    </source>
</evidence>
<dbReference type="EMBL" id="BMGY01000006">
    <property type="protein sequence ID" value="GGH82085.1"/>
    <property type="molecule type" value="Genomic_DNA"/>
</dbReference>
<evidence type="ECO:0008006" key="3">
    <source>
        <dbReference type="Google" id="ProtNLM"/>
    </source>
</evidence>
<accession>A0ABQ2A0E3</accession>
<sequence length="104" mass="11257">MDFLRDLIRPAAELPEANVCLVGLPLDFGTVLKGGRAGAAPGPRRGRAGAAHAPDAIRRELHRYHKTYNLEHDISLTGLRIADAGNLALRHSDHARNLANSNSF</sequence>
<organism evidence="1 2">
    <name type="scientific">Hymenobacter frigidus</name>
    <dbReference type="NCBI Taxonomy" id="1524095"/>
    <lineage>
        <taxon>Bacteria</taxon>
        <taxon>Pseudomonadati</taxon>
        <taxon>Bacteroidota</taxon>
        <taxon>Cytophagia</taxon>
        <taxon>Cytophagales</taxon>
        <taxon>Hymenobacteraceae</taxon>
        <taxon>Hymenobacter</taxon>
    </lineage>
</organism>
<evidence type="ECO:0000313" key="2">
    <source>
        <dbReference type="Proteomes" id="UP000637774"/>
    </source>
</evidence>
<gene>
    <name evidence="1" type="ORF">GCM10011495_09780</name>
</gene>
<name>A0ABQ2A0E3_9BACT</name>
<dbReference type="Proteomes" id="UP000637774">
    <property type="component" value="Unassembled WGS sequence"/>
</dbReference>
<dbReference type="SUPFAM" id="SSF52768">
    <property type="entry name" value="Arginase/deacetylase"/>
    <property type="match status" value="1"/>
</dbReference>
<proteinExistence type="predicted"/>
<dbReference type="InterPro" id="IPR006035">
    <property type="entry name" value="Ureohydrolase"/>
</dbReference>
<dbReference type="RefSeq" id="WP_188560913.1">
    <property type="nucleotide sequence ID" value="NZ_BMGY01000006.1"/>
</dbReference>
<comment type="caution">
    <text evidence="1">The sequence shown here is derived from an EMBL/GenBank/DDBJ whole genome shotgun (WGS) entry which is preliminary data.</text>
</comment>
<protein>
    <recommendedName>
        <fullName evidence="3">Agmatinase</fullName>
    </recommendedName>
</protein>